<dbReference type="SUPFAM" id="SSF52788">
    <property type="entry name" value="Phosphotyrosine protein phosphatases I"/>
    <property type="match status" value="1"/>
</dbReference>
<comment type="caution">
    <text evidence="3">The sequence shown here is derived from an EMBL/GenBank/DDBJ whole genome shotgun (WGS) entry which is preliminary data.</text>
</comment>
<sequence>MRLAAHPLRWRLLTGLAGGDLRVRELVKLTGEPQNLVSYHLRLLRQGGLVTAQRSSFDARDSYYHLDLDRCAEGIGGVGDALHPSLGREPRPLVPSRRKVLFVCTGNSARSPIAEALLRHRTDDRIEVSSAGTRPKPEIHPGAIQILRSRGLDIGAQRPRHLDTKLGHGFDHVITLCDKAREACPAFDDARQVHWSLADPTQADDLRQAFRRTVTTIDTRIRHLLPVLAQESP</sequence>
<dbReference type="InterPro" id="IPR036388">
    <property type="entry name" value="WH-like_DNA-bd_sf"/>
</dbReference>
<dbReference type="InterPro" id="IPR001845">
    <property type="entry name" value="HTH_ArsR_DNA-bd_dom"/>
</dbReference>
<reference evidence="4" key="1">
    <citation type="journal article" date="2019" name="Int. J. Syst. Evol. Microbiol.">
        <title>The Global Catalogue of Microorganisms (GCM) 10K type strain sequencing project: providing services to taxonomists for standard genome sequencing and annotation.</title>
        <authorList>
            <consortium name="The Broad Institute Genomics Platform"/>
            <consortium name="The Broad Institute Genome Sequencing Center for Infectious Disease"/>
            <person name="Wu L."/>
            <person name="Ma J."/>
        </authorList>
    </citation>
    <scope>NUCLEOTIDE SEQUENCE [LARGE SCALE GENOMIC DNA]</scope>
    <source>
        <strain evidence="4">JCM 9377</strain>
    </source>
</reference>
<protein>
    <submittedName>
        <fullName evidence="3">ArsR family transcriptional regulator</fullName>
    </submittedName>
</protein>
<accession>A0ABP6QGV2</accession>
<feature type="domain" description="HTH arsR-type" evidence="2">
    <location>
        <begin position="1"/>
        <end position="86"/>
    </location>
</feature>
<dbReference type="InterPro" id="IPR036196">
    <property type="entry name" value="Ptyr_pPase_sf"/>
</dbReference>
<dbReference type="Pfam" id="PF01451">
    <property type="entry name" value="LMWPc"/>
    <property type="match status" value="1"/>
</dbReference>
<keyword evidence="1" id="KW-0059">Arsenical resistance</keyword>
<dbReference type="Gene3D" id="1.10.10.10">
    <property type="entry name" value="Winged helix-like DNA-binding domain superfamily/Winged helix DNA-binding domain"/>
    <property type="match status" value="1"/>
</dbReference>
<dbReference type="PANTHER" id="PTHR43428:SF1">
    <property type="entry name" value="ARSENATE REDUCTASE"/>
    <property type="match status" value="1"/>
</dbReference>
<dbReference type="SMART" id="SM00418">
    <property type="entry name" value="HTH_ARSR"/>
    <property type="match status" value="1"/>
</dbReference>
<evidence type="ECO:0000313" key="3">
    <source>
        <dbReference type="EMBL" id="GAA3221290.1"/>
    </source>
</evidence>
<dbReference type="SMART" id="SM00226">
    <property type="entry name" value="LMWPc"/>
    <property type="match status" value="1"/>
</dbReference>
<dbReference type="InterPro" id="IPR036390">
    <property type="entry name" value="WH_DNA-bd_sf"/>
</dbReference>
<evidence type="ECO:0000259" key="2">
    <source>
        <dbReference type="PROSITE" id="PS50987"/>
    </source>
</evidence>
<dbReference type="CDD" id="cd16345">
    <property type="entry name" value="LMWP_ArsC"/>
    <property type="match status" value="1"/>
</dbReference>
<evidence type="ECO:0000256" key="1">
    <source>
        <dbReference type="ARBA" id="ARBA00022849"/>
    </source>
</evidence>
<dbReference type="EMBL" id="BAAAUV010000012">
    <property type="protein sequence ID" value="GAA3221290.1"/>
    <property type="molecule type" value="Genomic_DNA"/>
</dbReference>
<dbReference type="PROSITE" id="PS50987">
    <property type="entry name" value="HTH_ARSR_2"/>
    <property type="match status" value="1"/>
</dbReference>
<dbReference type="InterPro" id="IPR011991">
    <property type="entry name" value="ArsR-like_HTH"/>
</dbReference>
<dbReference type="CDD" id="cd00090">
    <property type="entry name" value="HTH_ARSR"/>
    <property type="match status" value="1"/>
</dbReference>
<name>A0ABP6QGV2_9ACTN</name>
<proteinExistence type="predicted"/>
<dbReference type="SUPFAM" id="SSF46785">
    <property type="entry name" value="Winged helix' DNA-binding domain"/>
    <property type="match status" value="1"/>
</dbReference>
<dbReference type="InterPro" id="IPR023485">
    <property type="entry name" value="Ptyr_pPase"/>
</dbReference>
<evidence type="ECO:0000313" key="4">
    <source>
        <dbReference type="Proteomes" id="UP001501237"/>
    </source>
</evidence>
<dbReference type="Pfam" id="PF01022">
    <property type="entry name" value="HTH_5"/>
    <property type="match status" value="1"/>
</dbReference>
<dbReference type="Proteomes" id="UP001501237">
    <property type="component" value="Unassembled WGS sequence"/>
</dbReference>
<organism evidence="3 4">
    <name type="scientific">Actinocorallia longicatena</name>
    <dbReference type="NCBI Taxonomy" id="111803"/>
    <lineage>
        <taxon>Bacteria</taxon>
        <taxon>Bacillati</taxon>
        <taxon>Actinomycetota</taxon>
        <taxon>Actinomycetes</taxon>
        <taxon>Streptosporangiales</taxon>
        <taxon>Thermomonosporaceae</taxon>
        <taxon>Actinocorallia</taxon>
    </lineage>
</organism>
<gene>
    <name evidence="3" type="ORF">GCM10010468_46340</name>
</gene>
<dbReference type="Gene3D" id="3.40.50.2300">
    <property type="match status" value="1"/>
</dbReference>
<dbReference type="PANTHER" id="PTHR43428">
    <property type="entry name" value="ARSENATE REDUCTASE"/>
    <property type="match status" value="1"/>
</dbReference>
<keyword evidence="4" id="KW-1185">Reference proteome</keyword>